<dbReference type="Proteomes" id="UP000596329">
    <property type="component" value="Chromosome"/>
</dbReference>
<dbReference type="AlphaFoldDB" id="A0A7U2NFB5"/>
<keyword evidence="2" id="KW-0378">Hydrolase</keyword>
<name>A0A7U2NFB5_FLAPS</name>
<evidence type="ECO:0000313" key="3">
    <source>
        <dbReference type="Proteomes" id="UP000596329"/>
    </source>
</evidence>
<accession>A0A7U2NFB5</accession>
<dbReference type="InterPro" id="IPR003615">
    <property type="entry name" value="HNH_nuc"/>
</dbReference>
<sequence>MSELKEPTWSDAVERAIIQLGYFATLKQIYEVAPLFKNFEGLTPHKTINERVQRDKRFYKILPGLYGLMNSLDKIPIEYQPTDFLNKEIQDIELPIEILNTSKVIQQTIRIGQEKFRRNLLNDISFCPITGITDKRILLASHIKPWRVSDNNERLDKNNGFIFSPTIDKLFDIGLITFENNKTLLISKSLDINNVKSIGIQNKKIYEKLPNENRIKYLEYHRNYIFLD</sequence>
<protein>
    <submittedName>
        <fullName evidence="2">HNH endonuclease</fullName>
    </submittedName>
</protein>
<keyword evidence="2" id="KW-0255">Endonuclease</keyword>
<dbReference type="EMBL" id="CP059075">
    <property type="protein sequence ID" value="QRE04094.1"/>
    <property type="molecule type" value="Genomic_DNA"/>
</dbReference>
<reference evidence="2 3" key="1">
    <citation type="submission" date="2020-07" db="EMBL/GenBank/DDBJ databases">
        <title>Genomic characterization of Flavobacterium psychrophilum strains.</title>
        <authorList>
            <person name="Castillo D."/>
            <person name="Jorgensen J."/>
            <person name="Middelboe M."/>
        </authorList>
    </citation>
    <scope>NUCLEOTIDE SEQUENCE [LARGE SCALE GENOMIC DNA]</scope>
    <source>
        <strain evidence="2 3">FPS-R7</strain>
    </source>
</reference>
<evidence type="ECO:0000313" key="2">
    <source>
        <dbReference type="EMBL" id="QRE04094.1"/>
    </source>
</evidence>
<proteinExistence type="predicted"/>
<dbReference type="GO" id="GO:0004519">
    <property type="term" value="F:endonuclease activity"/>
    <property type="evidence" value="ECO:0007669"/>
    <property type="project" value="UniProtKB-KW"/>
</dbReference>
<dbReference type="Pfam" id="PF13391">
    <property type="entry name" value="HNH_2"/>
    <property type="match status" value="1"/>
</dbReference>
<organism evidence="2 3">
    <name type="scientific">Flavobacterium psychrophilum</name>
    <dbReference type="NCBI Taxonomy" id="96345"/>
    <lineage>
        <taxon>Bacteria</taxon>
        <taxon>Pseudomonadati</taxon>
        <taxon>Bacteroidota</taxon>
        <taxon>Flavobacteriia</taxon>
        <taxon>Flavobacteriales</taxon>
        <taxon>Flavobacteriaceae</taxon>
        <taxon>Flavobacterium</taxon>
    </lineage>
</organism>
<gene>
    <name evidence="2" type="ORF">H0H26_00355</name>
</gene>
<feature type="domain" description="HNH nuclease" evidence="1">
    <location>
        <begin position="127"/>
        <end position="179"/>
    </location>
</feature>
<keyword evidence="2" id="KW-0540">Nuclease</keyword>
<dbReference type="RefSeq" id="WP_063742573.1">
    <property type="nucleotide sequence ID" value="NZ_CP059075.1"/>
</dbReference>
<evidence type="ECO:0000259" key="1">
    <source>
        <dbReference type="Pfam" id="PF13391"/>
    </source>
</evidence>